<evidence type="ECO:0000256" key="1">
    <source>
        <dbReference type="SAM" id="MobiDB-lite"/>
    </source>
</evidence>
<dbReference type="Proteomes" id="UP001232148">
    <property type="component" value="Unassembled WGS sequence"/>
</dbReference>
<gene>
    <name evidence="2" type="ORF">LX32DRAFT_636290</name>
</gene>
<evidence type="ECO:0000313" key="2">
    <source>
        <dbReference type="EMBL" id="KAK2032386.1"/>
    </source>
</evidence>
<protein>
    <submittedName>
        <fullName evidence="2">Uncharacterized protein</fullName>
    </submittedName>
</protein>
<proteinExistence type="predicted"/>
<feature type="region of interest" description="Disordered" evidence="1">
    <location>
        <begin position="149"/>
        <end position="195"/>
    </location>
</feature>
<sequence>MATVNTTDNLTAVFEVRYKAAWDVYFSGKHEQAERMAATLLDEPQLGPAHQASMHLMLARSRSSNNFLSHAREAFRLYTEILAEYSATSTAAQQASMEGAVKLATDALNDALEDQKSIDSEVDELLASGKTMADLHDARSEELYQQELERERMMGVSHGDLDEDDESDSQHPYLSGPTHAQDSRLESQGSGPSKS</sequence>
<name>A0AAD9HNJ2_9PEZI</name>
<evidence type="ECO:0000313" key="3">
    <source>
        <dbReference type="Proteomes" id="UP001232148"/>
    </source>
</evidence>
<dbReference type="AlphaFoldDB" id="A0AAD9HNJ2"/>
<feature type="compositionally biased region" description="Polar residues" evidence="1">
    <location>
        <begin position="186"/>
        <end position="195"/>
    </location>
</feature>
<keyword evidence="3" id="KW-1185">Reference proteome</keyword>
<organism evidence="2 3">
    <name type="scientific">Colletotrichum zoysiae</name>
    <dbReference type="NCBI Taxonomy" id="1216348"/>
    <lineage>
        <taxon>Eukaryota</taxon>
        <taxon>Fungi</taxon>
        <taxon>Dikarya</taxon>
        <taxon>Ascomycota</taxon>
        <taxon>Pezizomycotina</taxon>
        <taxon>Sordariomycetes</taxon>
        <taxon>Hypocreomycetidae</taxon>
        <taxon>Glomerellales</taxon>
        <taxon>Glomerellaceae</taxon>
        <taxon>Colletotrichum</taxon>
        <taxon>Colletotrichum graminicola species complex</taxon>
    </lineage>
</organism>
<reference evidence="2" key="1">
    <citation type="submission" date="2021-06" db="EMBL/GenBank/DDBJ databases">
        <title>Comparative genomics, transcriptomics and evolutionary studies reveal genomic signatures of adaptation to plant cell wall in hemibiotrophic fungi.</title>
        <authorList>
            <consortium name="DOE Joint Genome Institute"/>
            <person name="Baroncelli R."/>
            <person name="Diaz J.F."/>
            <person name="Benocci T."/>
            <person name="Peng M."/>
            <person name="Battaglia E."/>
            <person name="Haridas S."/>
            <person name="Andreopoulos W."/>
            <person name="Labutti K."/>
            <person name="Pangilinan J."/>
            <person name="Floch G.L."/>
            <person name="Makela M.R."/>
            <person name="Henrissat B."/>
            <person name="Grigoriev I.V."/>
            <person name="Crouch J.A."/>
            <person name="De Vries R.P."/>
            <person name="Sukno S.A."/>
            <person name="Thon M.R."/>
        </authorList>
    </citation>
    <scope>NUCLEOTIDE SEQUENCE</scope>
    <source>
        <strain evidence="2">MAFF235873</strain>
    </source>
</reference>
<comment type="caution">
    <text evidence="2">The sequence shown here is derived from an EMBL/GenBank/DDBJ whole genome shotgun (WGS) entry which is preliminary data.</text>
</comment>
<dbReference type="EMBL" id="MU842831">
    <property type="protein sequence ID" value="KAK2032386.1"/>
    <property type="molecule type" value="Genomic_DNA"/>
</dbReference>
<accession>A0AAD9HNJ2</accession>